<dbReference type="PATRIC" id="fig|1254432.3.peg.10177"/>
<accession>S4YE15</accession>
<dbReference type="AlphaFoldDB" id="S4YE15"/>
<sequence length="119" mass="13122">MLFVDESDREKPANRSGDCLSTKSGFLENTKKVAVPLIPADSVGCSEEFAIHILVYLRARLQDRAEYELLVVSETSDLSEEVRRRYEAGRRFGRGGVGSHIAPGKDGLKIAVGQEDVLQ</sequence>
<dbReference type="Proteomes" id="UP000014803">
    <property type="component" value="Chromosome"/>
</dbReference>
<dbReference type="EMBL" id="CP003969">
    <property type="protein sequence ID" value="AGP41038.1"/>
    <property type="molecule type" value="Genomic_DNA"/>
</dbReference>
<proteinExistence type="predicted"/>
<name>S4YE15_SORCE</name>
<evidence type="ECO:0000313" key="2">
    <source>
        <dbReference type="EMBL" id="AGP41038.1"/>
    </source>
</evidence>
<evidence type="ECO:0000313" key="3">
    <source>
        <dbReference type="Proteomes" id="UP000014803"/>
    </source>
</evidence>
<protein>
    <submittedName>
        <fullName evidence="2">Uncharacterized protein</fullName>
    </submittedName>
</protein>
<evidence type="ECO:0000256" key="1">
    <source>
        <dbReference type="SAM" id="MobiDB-lite"/>
    </source>
</evidence>
<reference evidence="2 3" key="1">
    <citation type="journal article" date="2013" name="Sci. Rep.">
        <title>Extraordinary expansion of a Sorangium cellulosum genome from an alkaline milieu.</title>
        <authorList>
            <person name="Han K."/>
            <person name="Li Z.F."/>
            <person name="Peng R."/>
            <person name="Zhu L.P."/>
            <person name="Zhou T."/>
            <person name="Wang L.G."/>
            <person name="Li S.G."/>
            <person name="Zhang X.B."/>
            <person name="Hu W."/>
            <person name="Wu Z.H."/>
            <person name="Qin N."/>
            <person name="Li Y.Z."/>
        </authorList>
    </citation>
    <scope>NUCLEOTIDE SEQUENCE [LARGE SCALE GENOMIC DNA]</scope>
    <source>
        <strain evidence="2 3">So0157-2</strain>
    </source>
</reference>
<dbReference type="HOGENOM" id="CLU_2059898_0_0_7"/>
<feature type="compositionally biased region" description="Basic and acidic residues" evidence="1">
    <location>
        <begin position="1"/>
        <end position="13"/>
    </location>
</feature>
<feature type="region of interest" description="Disordered" evidence="1">
    <location>
        <begin position="1"/>
        <end position="20"/>
    </location>
</feature>
<dbReference type="KEGG" id="scu:SCE1572_45015"/>
<gene>
    <name evidence="2" type="ORF">SCE1572_45015</name>
</gene>
<organism evidence="2 3">
    <name type="scientific">Sorangium cellulosum So0157-2</name>
    <dbReference type="NCBI Taxonomy" id="1254432"/>
    <lineage>
        <taxon>Bacteria</taxon>
        <taxon>Pseudomonadati</taxon>
        <taxon>Myxococcota</taxon>
        <taxon>Polyangia</taxon>
        <taxon>Polyangiales</taxon>
        <taxon>Polyangiaceae</taxon>
        <taxon>Sorangium</taxon>
    </lineage>
</organism>